<dbReference type="SUPFAM" id="SSF52833">
    <property type="entry name" value="Thioredoxin-like"/>
    <property type="match status" value="3"/>
</dbReference>
<gene>
    <name evidence="10" type="ORF">INT44_005425</name>
</gene>
<evidence type="ECO:0000256" key="1">
    <source>
        <dbReference type="ARBA" id="ARBA00001182"/>
    </source>
</evidence>
<evidence type="ECO:0000256" key="3">
    <source>
        <dbReference type="ARBA" id="ARBA00012723"/>
    </source>
</evidence>
<dbReference type="OrthoDB" id="427280at2759"/>
<keyword evidence="11" id="KW-1185">Reference proteome</keyword>
<evidence type="ECO:0000256" key="5">
    <source>
        <dbReference type="ARBA" id="ARBA00023235"/>
    </source>
</evidence>
<dbReference type="GO" id="GO:0034976">
    <property type="term" value="P:response to endoplasmic reticulum stress"/>
    <property type="evidence" value="ECO:0007669"/>
    <property type="project" value="TreeGrafter"/>
</dbReference>
<dbReference type="GO" id="GO:0005788">
    <property type="term" value="C:endoplasmic reticulum lumen"/>
    <property type="evidence" value="ECO:0007669"/>
    <property type="project" value="UniProtKB-SubCell"/>
</dbReference>
<dbReference type="InterPro" id="IPR057305">
    <property type="entry name" value="Thioredox_PDIA6_C"/>
</dbReference>
<keyword evidence="4" id="KW-1015">Disulfide bond</keyword>
<name>A0A8H7Q8Y8_9FUNG</name>
<evidence type="ECO:0000313" key="11">
    <source>
        <dbReference type="Proteomes" id="UP000612746"/>
    </source>
</evidence>
<sequence length="434" mass="47790">MKLSLLTLLGATLLATSTEALYDKNGPVVQLNAKNFHEEVMNNGHLVAVEFYAPWCGHCQKLAPAWKKAAGNLGGLVKVAAIDCDEDQNKPICSQYGIQGFPTIKTFSPRADKSKKGNKSVGDYQGPREAKPIVDYLLSVQPSNVRFVKGDAADVKSKKSIALDDFLDIDNSTMPKALLFTDKATTTPLYKALSVDFQDRMLFGEVKSSVKRAVKEFGVNGFPTLVVLTPKSGAITYDGKLKHDALNKFLEEYAVPAPSKKKGGKSQKTKTNAEEPNKEAAEDPFDPAVPRLTTQKDLSEHCLDKSGICVIAILPTVFEEDERSASEQADAIKVMEGIKKAEHDKSGRLSPFLFQWVESEVGQDIISKFDMSQDYPTLVAVKPNKNLYRPYVGAWSELSIRAWLDMISNGRLPVWDYKGDPQIKAASQPARDEL</sequence>
<feature type="signal peptide" evidence="8">
    <location>
        <begin position="1"/>
        <end position="20"/>
    </location>
</feature>
<keyword evidence="6" id="KW-0676">Redox-active center</keyword>
<proteinExistence type="predicted"/>
<evidence type="ECO:0000256" key="7">
    <source>
        <dbReference type="SAM" id="MobiDB-lite"/>
    </source>
</evidence>
<comment type="caution">
    <text evidence="10">The sequence shown here is derived from an EMBL/GenBank/DDBJ whole genome shotgun (WGS) entry which is preliminary data.</text>
</comment>
<dbReference type="GO" id="GO:0003756">
    <property type="term" value="F:protein disulfide isomerase activity"/>
    <property type="evidence" value="ECO:0007669"/>
    <property type="project" value="UniProtKB-EC"/>
</dbReference>
<accession>A0A8H7Q8Y8</accession>
<dbReference type="PRINTS" id="PR00421">
    <property type="entry name" value="THIOREDOXIN"/>
</dbReference>
<dbReference type="Pfam" id="PF24541">
    <property type="entry name" value="Thioredox_PDIA6_C"/>
    <property type="match status" value="1"/>
</dbReference>
<feature type="chain" id="PRO_5034109800" description="protein disulfide-isomerase" evidence="8">
    <location>
        <begin position="21"/>
        <end position="434"/>
    </location>
</feature>
<evidence type="ECO:0000256" key="6">
    <source>
        <dbReference type="ARBA" id="ARBA00023284"/>
    </source>
</evidence>
<dbReference type="InterPro" id="IPR013766">
    <property type="entry name" value="Thioredoxin_domain"/>
</dbReference>
<feature type="compositionally biased region" description="Basic and acidic residues" evidence="7">
    <location>
        <begin position="271"/>
        <end position="281"/>
    </location>
</feature>
<feature type="region of interest" description="Disordered" evidence="7">
    <location>
        <begin position="257"/>
        <end position="290"/>
    </location>
</feature>
<evidence type="ECO:0000256" key="4">
    <source>
        <dbReference type="ARBA" id="ARBA00023157"/>
    </source>
</evidence>
<evidence type="ECO:0000313" key="10">
    <source>
        <dbReference type="EMBL" id="KAG2187735.1"/>
    </source>
</evidence>
<dbReference type="PROSITE" id="PS51352">
    <property type="entry name" value="THIOREDOXIN_2"/>
    <property type="match status" value="1"/>
</dbReference>
<comment type="catalytic activity">
    <reaction evidence="1">
        <text>Catalyzes the rearrangement of -S-S- bonds in proteins.</text>
        <dbReference type="EC" id="5.3.4.1"/>
    </reaction>
</comment>
<reference evidence="10" key="1">
    <citation type="submission" date="2020-12" db="EMBL/GenBank/DDBJ databases">
        <title>Metabolic potential, ecology and presence of endohyphal bacteria is reflected in genomic diversity of Mucoromycotina.</title>
        <authorList>
            <person name="Muszewska A."/>
            <person name="Okrasinska A."/>
            <person name="Steczkiewicz K."/>
            <person name="Drgas O."/>
            <person name="Orlowska M."/>
            <person name="Perlinska-Lenart U."/>
            <person name="Aleksandrzak-Piekarczyk T."/>
            <person name="Szatraj K."/>
            <person name="Zielenkiewicz U."/>
            <person name="Pilsyk S."/>
            <person name="Malc E."/>
            <person name="Mieczkowski P."/>
            <person name="Kruszewska J.S."/>
            <person name="Biernat P."/>
            <person name="Pawlowska J."/>
        </authorList>
    </citation>
    <scope>NUCLEOTIDE SEQUENCE</scope>
    <source>
        <strain evidence="10">WA0000051536</strain>
    </source>
</reference>
<feature type="domain" description="Thioredoxin" evidence="9">
    <location>
        <begin position="7"/>
        <end position="142"/>
    </location>
</feature>
<dbReference type="GO" id="GO:0015035">
    <property type="term" value="F:protein-disulfide reductase activity"/>
    <property type="evidence" value="ECO:0007669"/>
    <property type="project" value="TreeGrafter"/>
</dbReference>
<comment type="subcellular location">
    <subcellularLocation>
        <location evidence="2">Endoplasmic reticulum lumen</location>
    </subcellularLocation>
</comment>
<organism evidence="10 11">
    <name type="scientific">Umbelopsis vinacea</name>
    <dbReference type="NCBI Taxonomy" id="44442"/>
    <lineage>
        <taxon>Eukaryota</taxon>
        <taxon>Fungi</taxon>
        <taxon>Fungi incertae sedis</taxon>
        <taxon>Mucoromycota</taxon>
        <taxon>Mucoromycotina</taxon>
        <taxon>Umbelopsidomycetes</taxon>
        <taxon>Umbelopsidales</taxon>
        <taxon>Umbelopsidaceae</taxon>
        <taxon>Umbelopsis</taxon>
    </lineage>
</organism>
<dbReference type="Gene3D" id="3.40.30.10">
    <property type="entry name" value="Glutaredoxin"/>
    <property type="match status" value="2"/>
</dbReference>
<dbReference type="InterPro" id="IPR036249">
    <property type="entry name" value="Thioredoxin-like_sf"/>
</dbReference>
<protein>
    <recommendedName>
        <fullName evidence="3">protein disulfide-isomerase</fullName>
        <ecNumber evidence="3">5.3.4.1</ecNumber>
    </recommendedName>
</protein>
<evidence type="ECO:0000256" key="2">
    <source>
        <dbReference type="ARBA" id="ARBA00004319"/>
    </source>
</evidence>
<dbReference type="Proteomes" id="UP000612746">
    <property type="component" value="Unassembled WGS sequence"/>
</dbReference>
<evidence type="ECO:0000256" key="8">
    <source>
        <dbReference type="SAM" id="SignalP"/>
    </source>
</evidence>
<dbReference type="EC" id="5.3.4.1" evidence="3"/>
<dbReference type="CDD" id="cd03002">
    <property type="entry name" value="PDI_a_MPD1_like"/>
    <property type="match status" value="1"/>
</dbReference>
<feature type="compositionally biased region" description="Basic residues" evidence="7">
    <location>
        <begin position="259"/>
        <end position="268"/>
    </location>
</feature>
<dbReference type="PANTHER" id="PTHR45815:SF3">
    <property type="entry name" value="PROTEIN DISULFIDE-ISOMERASE A6"/>
    <property type="match status" value="1"/>
</dbReference>
<evidence type="ECO:0000259" key="9">
    <source>
        <dbReference type="PROSITE" id="PS51352"/>
    </source>
</evidence>
<dbReference type="AlphaFoldDB" id="A0A8H7Q8Y8"/>
<keyword evidence="5" id="KW-0413">Isomerase</keyword>
<dbReference type="PANTHER" id="PTHR45815">
    <property type="entry name" value="PROTEIN DISULFIDE-ISOMERASE A6"/>
    <property type="match status" value="1"/>
</dbReference>
<dbReference type="Pfam" id="PF00085">
    <property type="entry name" value="Thioredoxin"/>
    <property type="match status" value="1"/>
</dbReference>
<dbReference type="EMBL" id="JAEPRA010000003">
    <property type="protein sequence ID" value="KAG2187735.1"/>
    <property type="molecule type" value="Genomic_DNA"/>
</dbReference>
<keyword evidence="8" id="KW-0732">Signal</keyword>